<feature type="domain" description="PWWP" evidence="2">
    <location>
        <begin position="49"/>
        <end position="103"/>
    </location>
</feature>
<feature type="compositionally biased region" description="Polar residues" evidence="1">
    <location>
        <begin position="18"/>
        <end position="35"/>
    </location>
</feature>
<feature type="compositionally biased region" description="Acidic residues" evidence="1">
    <location>
        <begin position="157"/>
        <end position="172"/>
    </location>
</feature>
<name>A0A1J8R400_9AGAM</name>
<evidence type="ECO:0000313" key="4">
    <source>
        <dbReference type="Proteomes" id="UP000183567"/>
    </source>
</evidence>
<evidence type="ECO:0000256" key="1">
    <source>
        <dbReference type="SAM" id="MobiDB-lite"/>
    </source>
</evidence>
<feature type="region of interest" description="Disordered" evidence="1">
    <location>
        <begin position="149"/>
        <end position="276"/>
    </location>
</feature>
<dbReference type="InterPro" id="IPR035503">
    <property type="entry name" value="IOC4-like_PWWP"/>
</dbReference>
<organism evidence="3 4">
    <name type="scientific">Rhizopogon vesiculosus</name>
    <dbReference type="NCBI Taxonomy" id="180088"/>
    <lineage>
        <taxon>Eukaryota</taxon>
        <taxon>Fungi</taxon>
        <taxon>Dikarya</taxon>
        <taxon>Basidiomycota</taxon>
        <taxon>Agaricomycotina</taxon>
        <taxon>Agaricomycetes</taxon>
        <taxon>Agaricomycetidae</taxon>
        <taxon>Boletales</taxon>
        <taxon>Suillineae</taxon>
        <taxon>Rhizopogonaceae</taxon>
        <taxon>Rhizopogon</taxon>
    </lineage>
</organism>
<dbReference type="Proteomes" id="UP000183567">
    <property type="component" value="Unassembled WGS sequence"/>
</dbReference>
<evidence type="ECO:0000313" key="3">
    <source>
        <dbReference type="EMBL" id="OJA20520.1"/>
    </source>
</evidence>
<dbReference type="PROSITE" id="PS50812">
    <property type="entry name" value="PWWP"/>
    <property type="match status" value="1"/>
</dbReference>
<dbReference type="Gene3D" id="2.30.30.140">
    <property type="match status" value="1"/>
</dbReference>
<sequence>EPSCAPQPSFYRSRKRQTSSQLVPSIYTSSLTMSKKGNKTKQPETSYAERDIVLAKVRGFPPWPGMVVNPDTVPPNVAKERPAGKKTTFHCIRFFPVGDYAWLVSKDISKLQQHEIEAYINEPYKKSGDLLTGYRIALDPVKWEKEKERDKELAAVEQEDNDPVDQLESDVEDGAKKPAKPKKRKRDSEAPAPKPKAKAKTKGEKKAPTTKGKRNGTKSKEMVESEDDGEPEAEAEEDEEAGSSAKAAPPPSKKPKREKEEDIDPALEQDTEAKKVREWRHKLQKALLGNKGMPPAEEMPALDQLFTTIENYDHPNLIQYLSFSKIGKVMRHIAALSTEKVPRDDEFKFRTRAKSMVDKWHAILGASKGSEVEGAVNGASVDAGVPAEKKTDNHQSSPVENGATGPPAADVSLADATMTDA</sequence>
<feature type="compositionally biased region" description="Acidic residues" evidence="1">
    <location>
        <begin position="261"/>
        <end position="270"/>
    </location>
</feature>
<dbReference type="AlphaFoldDB" id="A0A1J8R400"/>
<feature type="region of interest" description="Disordered" evidence="1">
    <location>
        <begin position="1"/>
        <end position="47"/>
    </location>
</feature>
<dbReference type="SMART" id="SM00293">
    <property type="entry name" value="PWWP"/>
    <property type="match status" value="1"/>
</dbReference>
<reference evidence="3 4" key="1">
    <citation type="submission" date="2016-03" db="EMBL/GenBank/DDBJ databases">
        <title>Comparative genomics of the ectomycorrhizal sister species Rhizopogon vinicolor and Rhizopogon vesiculosus (Basidiomycota: Boletales) reveals a divergence of the mating type B locus.</title>
        <authorList>
            <person name="Mujic A.B."/>
            <person name="Kuo A."/>
            <person name="Tritt A."/>
            <person name="Lipzen A."/>
            <person name="Chen C."/>
            <person name="Johnson J."/>
            <person name="Sharma A."/>
            <person name="Barry K."/>
            <person name="Grigoriev I.V."/>
            <person name="Spatafora J.W."/>
        </authorList>
    </citation>
    <scope>NUCLEOTIDE SEQUENCE [LARGE SCALE GENOMIC DNA]</scope>
    <source>
        <strain evidence="3 4">AM-OR11-056</strain>
    </source>
</reference>
<feature type="region of interest" description="Disordered" evidence="1">
    <location>
        <begin position="383"/>
        <end position="421"/>
    </location>
</feature>
<dbReference type="OrthoDB" id="62853at2759"/>
<accession>A0A1J8R400</accession>
<dbReference type="CDD" id="cd05840">
    <property type="entry name" value="PWWP_ScIOC4-like"/>
    <property type="match status" value="1"/>
</dbReference>
<dbReference type="Pfam" id="PF00855">
    <property type="entry name" value="PWWP"/>
    <property type="match status" value="1"/>
</dbReference>
<dbReference type="EMBL" id="LVVM01000530">
    <property type="protein sequence ID" value="OJA20520.1"/>
    <property type="molecule type" value="Genomic_DNA"/>
</dbReference>
<comment type="caution">
    <text evidence="3">The sequence shown here is derived from an EMBL/GenBank/DDBJ whole genome shotgun (WGS) entry which is preliminary data.</text>
</comment>
<evidence type="ECO:0000259" key="2">
    <source>
        <dbReference type="PROSITE" id="PS50812"/>
    </source>
</evidence>
<feature type="non-terminal residue" evidence="3">
    <location>
        <position position="1"/>
    </location>
</feature>
<proteinExistence type="predicted"/>
<dbReference type="InterPro" id="IPR000313">
    <property type="entry name" value="PWWP_dom"/>
</dbReference>
<dbReference type="STRING" id="180088.A0A1J8R400"/>
<feature type="compositionally biased region" description="Acidic residues" evidence="1">
    <location>
        <begin position="224"/>
        <end position="241"/>
    </location>
</feature>
<keyword evidence="4" id="KW-1185">Reference proteome</keyword>
<gene>
    <name evidence="3" type="ORF">AZE42_01598</name>
</gene>
<protein>
    <recommendedName>
        <fullName evidence="2">PWWP domain-containing protein</fullName>
    </recommendedName>
</protein>
<dbReference type="SUPFAM" id="SSF63748">
    <property type="entry name" value="Tudor/PWWP/MBT"/>
    <property type="match status" value="1"/>
</dbReference>